<accession>A0A9R1CRL6</accession>
<dbReference type="InterPro" id="IPR055978">
    <property type="entry name" value="DUF7556"/>
</dbReference>
<sequence>MGDDPRGGTWDGSERVQGAYDYCDGESAFIIADVTTDDAWVAIERDAAASVETHR</sequence>
<reference evidence="1" key="1">
    <citation type="journal article" date="2023" name="Front. Microbiol.">
        <title>Genomic-based phylogenetic and metabolic analyses of the genus Natronomonas, and description of Natronomonas aquatica sp. nov.</title>
        <authorList>
            <person name="Garcia-Roldan A."/>
            <person name="Duran-Viseras A."/>
            <person name="de la Haba R.R."/>
            <person name="Corral P."/>
            <person name="Sanchez-Porro C."/>
            <person name="Ventosa A."/>
        </authorList>
    </citation>
    <scope>NUCLEOTIDE SEQUENCE</scope>
    <source>
        <strain evidence="1">F2-12</strain>
    </source>
</reference>
<gene>
    <name evidence="1" type="ORF">KM295_10680</name>
</gene>
<organism evidence="1 2">
    <name type="scientific">Natronomonas aquatica</name>
    <dbReference type="NCBI Taxonomy" id="2841590"/>
    <lineage>
        <taxon>Archaea</taxon>
        <taxon>Methanobacteriati</taxon>
        <taxon>Methanobacteriota</taxon>
        <taxon>Stenosarchaea group</taxon>
        <taxon>Halobacteria</taxon>
        <taxon>Halobacteriales</taxon>
        <taxon>Natronomonadaceae</taxon>
        <taxon>Natronomonas</taxon>
    </lineage>
</organism>
<dbReference type="Proteomes" id="UP001139494">
    <property type="component" value="Unassembled WGS sequence"/>
</dbReference>
<proteinExistence type="predicted"/>
<keyword evidence="2" id="KW-1185">Reference proteome</keyword>
<dbReference type="EMBL" id="JAHLKM010000014">
    <property type="protein sequence ID" value="MCQ4333938.1"/>
    <property type="molecule type" value="Genomic_DNA"/>
</dbReference>
<name>A0A9R1CRL6_9EURY</name>
<evidence type="ECO:0000313" key="2">
    <source>
        <dbReference type="Proteomes" id="UP001139494"/>
    </source>
</evidence>
<dbReference type="AlphaFoldDB" id="A0A9R1CRL6"/>
<protein>
    <submittedName>
        <fullName evidence="1">Uncharacterized protein</fullName>
    </submittedName>
</protein>
<evidence type="ECO:0000313" key="1">
    <source>
        <dbReference type="EMBL" id="MCQ4333938.1"/>
    </source>
</evidence>
<dbReference type="RefSeq" id="WP_256029964.1">
    <property type="nucleotide sequence ID" value="NZ_JAHLKM010000014.1"/>
</dbReference>
<dbReference type="Pfam" id="PF24433">
    <property type="entry name" value="DUF7556"/>
    <property type="match status" value="1"/>
</dbReference>
<comment type="caution">
    <text evidence="1">The sequence shown here is derived from an EMBL/GenBank/DDBJ whole genome shotgun (WGS) entry which is preliminary data.</text>
</comment>